<feature type="compositionally biased region" description="Gly residues" evidence="1">
    <location>
        <begin position="1"/>
        <end position="10"/>
    </location>
</feature>
<dbReference type="RefSeq" id="WP_359216278.1">
    <property type="nucleotide sequence ID" value="NZ_JBEZAM010000089.1"/>
</dbReference>
<feature type="compositionally biased region" description="Basic and acidic residues" evidence="1">
    <location>
        <begin position="47"/>
        <end position="61"/>
    </location>
</feature>
<comment type="caution">
    <text evidence="2">The sequence shown here is derived from an EMBL/GenBank/DDBJ whole genome shotgun (WGS) entry which is preliminary data.</text>
</comment>
<accession>A0ABV3D8D8</accession>
<gene>
    <name evidence="2" type="ORF">AB0A76_33110</name>
</gene>
<dbReference type="EMBL" id="JBEZAM010000089">
    <property type="protein sequence ID" value="MEU7297978.1"/>
    <property type="molecule type" value="Genomic_DNA"/>
</dbReference>
<evidence type="ECO:0000313" key="2">
    <source>
        <dbReference type="EMBL" id="MEU7297978.1"/>
    </source>
</evidence>
<name>A0ABV3D8D8_STREX</name>
<feature type="region of interest" description="Disordered" evidence="1">
    <location>
        <begin position="1"/>
        <end position="72"/>
    </location>
</feature>
<evidence type="ECO:0000313" key="3">
    <source>
        <dbReference type="Proteomes" id="UP001551210"/>
    </source>
</evidence>
<evidence type="ECO:0000256" key="1">
    <source>
        <dbReference type="SAM" id="MobiDB-lite"/>
    </source>
</evidence>
<keyword evidence="3" id="KW-1185">Reference proteome</keyword>
<protein>
    <submittedName>
        <fullName evidence="2">Uncharacterized protein</fullName>
    </submittedName>
</protein>
<dbReference type="Proteomes" id="UP001551210">
    <property type="component" value="Unassembled WGS sequence"/>
</dbReference>
<proteinExistence type="predicted"/>
<organism evidence="2 3">
    <name type="scientific">Streptomyces exfoliatus</name>
    <name type="common">Streptomyces hydrogenans</name>
    <dbReference type="NCBI Taxonomy" id="1905"/>
    <lineage>
        <taxon>Bacteria</taxon>
        <taxon>Bacillati</taxon>
        <taxon>Actinomycetota</taxon>
        <taxon>Actinomycetes</taxon>
        <taxon>Kitasatosporales</taxon>
        <taxon>Streptomycetaceae</taxon>
        <taxon>Streptomyces</taxon>
    </lineage>
</organism>
<reference evidence="2 3" key="1">
    <citation type="submission" date="2024-06" db="EMBL/GenBank/DDBJ databases">
        <title>The Natural Products Discovery Center: Release of the First 8490 Sequenced Strains for Exploring Actinobacteria Biosynthetic Diversity.</title>
        <authorList>
            <person name="Kalkreuter E."/>
            <person name="Kautsar S.A."/>
            <person name="Yang D."/>
            <person name="Bader C.D."/>
            <person name="Teijaro C.N."/>
            <person name="Fluegel L."/>
            <person name="Davis C.M."/>
            <person name="Simpson J.R."/>
            <person name="Lauterbach L."/>
            <person name="Steele A.D."/>
            <person name="Gui C."/>
            <person name="Meng S."/>
            <person name="Li G."/>
            <person name="Viehrig K."/>
            <person name="Ye F."/>
            <person name="Su P."/>
            <person name="Kiefer A.F."/>
            <person name="Nichols A."/>
            <person name="Cepeda A.J."/>
            <person name="Yan W."/>
            <person name="Fan B."/>
            <person name="Jiang Y."/>
            <person name="Adhikari A."/>
            <person name="Zheng C.-J."/>
            <person name="Schuster L."/>
            <person name="Cowan T.M."/>
            <person name="Smanski M.J."/>
            <person name="Chevrette M.G."/>
            <person name="De Carvalho L.P.S."/>
            <person name="Shen B."/>
        </authorList>
    </citation>
    <scope>NUCLEOTIDE SEQUENCE [LARGE SCALE GENOMIC DNA]</scope>
    <source>
        <strain evidence="2 3">NPDC045705</strain>
    </source>
</reference>
<sequence>MRSAGAGGGAGEERGEVADGFGFGGGEPGRERQLVGAGAGDQPGKFGEQRGVDEDRRREKAGGGASRAAGSR</sequence>